<keyword evidence="2" id="KW-1185">Reference proteome</keyword>
<protein>
    <submittedName>
        <fullName evidence="1">Uncharacterized protein</fullName>
    </submittedName>
</protein>
<proteinExistence type="predicted"/>
<organism evidence="1 2">
    <name type="scientific">Chromobacterium paludis</name>
    <dbReference type="NCBI Taxonomy" id="2605945"/>
    <lineage>
        <taxon>Bacteria</taxon>
        <taxon>Pseudomonadati</taxon>
        <taxon>Pseudomonadota</taxon>
        <taxon>Betaproteobacteria</taxon>
        <taxon>Neisseriales</taxon>
        <taxon>Chromobacteriaceae</taxon>
        <taxon>Chromobacterium</taxon>
    </lineage>
</organism>
<accession>A0A5C1DKZ6</accession>
<evidence type="ECO:0000313" key="1">
    <source>
        <dbReference type="EMBL" id="QEL57324.1"/>
    </source>
</evidence>
<dbReference type="AlphaFoldDB" id="A0A5C1DKZ6"/>
<dbReference type="EMBL" id="CP043473">
    <property type="protein sequence ID" value="QEL57324.1"/>
    <property type="molecule type" value="Genomic_DNA"/>
</dbReference>
<dbReference type="RefSeq" id="WP_149298869.1">
    <property type="nucleotide sequence ID" value="NZ_CP043473.1"/>
</dbReference>
<dbReference type="KEGG" id="chrm:FYK34_18000"/>
<sequence length="151" mass="16524">MSFTSVPFFITYADNPELALCAEDSIKGAPLVLKPLQGNMLALFNVDFVSGLFGLATSGNQLVIGAEKIELGAPLKMQLLDDADKDKQRWDIFSAPGDIISYADPTLAIGLCAGTDKLHPLELTELDYDRYPQWILRPFTVVRSKAVANYA</sequence>
<evidence type="ECO:0000313" key="2">
    <source>
        <dbReference type="Proteomes" id="UP000322079"/>
    </source>
</evidence>
<reference evidence="1 2" key="1">
    <citation type="submission" date="2019-08" db="EMBL/GenBank/DDBJ databases">
        <title>Chromobacterium paludis, a novel bacterium isolated from a Maryland marsh pond.</title>
        <authorList>
            <person name="Blackburn M.B."/>
            <person name="Gundersen-Rindal D.E."/>
        </authorList>
    </citation>
    <scope>NUCLEOTIDE SEQUENCE [LARGE SCALE GENOMIC DNA]</scope>
    <source>
        <strain evidence="2">IIBBL 257-1</strain>
    </source>
</reference>
<gene>
    <name evidence="1" type="ORF">FYK34_18000</name>
</gene>
<name>A0A5C1DKZ6_9NEIS</name>
<dbReference type="Proteomes" id="UP000322079">
    <property type="component" value="Chromosome"/>
</dbReference>